<evidence type="ECO:0000259" key="1">
    <source>
        <dbReference type="SMART" id="SM00857"/>
    </source>
</evidence>
<gene>
    <name evidence="2" type="ORF">BMW23_0540</name>
</gene>
<dbReference type="Gene3D" id="3.40.50.1390">
    <property type="entry name" value="Resolvase, N-terminal catalytic domain"/>
    <property type="match status" value="1"/>
</dbReference>
<dbReference type="Proteomes" id="UP000240325">
    <property type="component" value="Segment"/>
</dbReference>
<organism evidence="2">
    <name type="scientific">Bodo saltans virus</name>
    <dbReference type="NCBI Taxonomy" id="2024608"/>
    <lineage>
        <taxon>Viruses</taxon>
        <taxon>Varidnaviria</taxon>
        <taxon>Bamfordvirae</taxon>
        <taxon>Nucleocytoviricota</taxon>
        <taxon>Megaviricetes</taxon>
        <taxon>Imitervirales</taxon>
        <taxon>Mimiviridae</taxon>
        <taxon>Klosneuvirinae</taxon>
        <taxon>Theiavirus</taxon>
        <taxon>Theiavirus salishense</taxon>
    </lineage>
</organism>
<dbReference type="SUPFAM" id="SSF53041">
    <property type="entry name" value="Resolvase-like"/>
    <property type="match status" value="1"/>
</dbReference>
<dbReference type="InterPro" id="IPR038109">
    <property type="entry name" value="DNA_bind_recomb_sf"/>
</dbReference>
<dbReference type="Pfam" id="PF00239">
    <property type="entry name" value="Resolvase"/>
    <property type="match status" value="1"/>
</dbReference>
<accession>A0A2H4UUQ0</accession>
<evidence type="ECO:0000313" key="2">
    <source>
        <dbReference type="EMBL" id="ATZ80587.1"/>
    </source>
</evidence>
<dbReference type="CDD" id="cd00338">
    <property type="entry name" value="Ser_Recombinase"/>
    <property type="match status" value="1"/>
</dbReference>
<sequence length="230" mass="27819">MVALNDESKNGYIYCRQSKKLKKSNSLLNQHKICKKYCEKNKIKVKKTKKEHKSGRFFKNKASLMELRNKMVSGDTLVVYRISRLSRNYEKGWNFIKTLKENNIKVVSVDENINSFDNINEFQEKLKSSEDYSNELSDRINKINRCLRHKGWHFGYVPYGYERYFTLNNVRKMRPNNTEQYVIKLINRLRKNKKSYKEISKFLNKKRLLFRKKYWDSIMVGTVYRKHNKK</sequence>
<evidence type="ECO:0000313" key="3">
    <source>
        <dbReference type="Proteomes" id="UP000240325"/>
    </source>
</evidence>
<dbReference type="GO" id="GO:0003677">
    <property type="term" value="F:DNA binding"/>
    <property type="evidence" value="ECO:0007669"/>
    <property type="project" value="InterPro"/>
</dbReference>
<name>A0A2H4UUQ0_9VIRU</name>
<dbReference type="SMART" id="SM00857">
    <property type="entry name" value="Resolvase"/>
    <property type="match status" value="1"/>
</dbReference>
<reference evidence="2" key="1">
    <citation type="journal article" date="2017" name="Elife">
        <title>The kinetoplastid-infecting Bodo saltans virus (BsV), a window into the most abundant giant viruses in the sea.</title>
        <authorList>
            <person name="Deeg C.M."/>
            <person name="Chow C.-E.T."/>
            <person name="Suttle C.A."/>
        </authorList>
    </citation>
    <scope>NUCLEOTIDE SEQUENCE</scope>
    <source>
        <strain evidence="2">NG1</strain>
    </source>
</reference>
<keyword evidence="3" id="KW-1185">Reference proteome</keyword>
<proteinExistence type="predicted"/>
<dbReference type="GO" id="GO:0000150">
    <property type="term" value="F:DNA strand exchange activity"/>
    <property type="evidence" value="ECO:0007669"/>
    <property type="project" value="InterPro"/>
</dbReference>
<dbReference type="PANTHER" id="PTHR30461">
    <property type="entry name" value="DNA-INVERTASE FROM LAMBDOID PROPHAGE"/>
    <property type="match status" value="1"/>
</dbReference>
<dbReference type="Gene3D" id="3.90.1750.20">
    <property type="entry name" value="Putative Large Serine Recombinase, Chain B, Domain 2"/>
    <property type="match status" value="1"/>
</dbReference>
<dbReference type="PANTHER" id="PTHR30461:SF23">
    <property type="entry name" value="DNA RECOMBINASE-RELATED"/>
    <property type="match status" value="1"/>
</dbReference>
<dbReference type="EMBL" id="MF782455">
    <property type="protein sequence ID" value="ATZ80587.1"/>
    <property type="molecule type" value="Genomic_DNA"/>
</dbReference>
<dbReference type="InterPro" id="IPR006119">
    <property type="entry name" value="Resolv_N"/>
</dbReference>
<dbReference type="InterPro" id="IPR050639">
    <property type="entry name" value="SSR_resolvase"/>
</dbReference>
<protein>
    <submittedName>
        <fullName evidence="2">Serine recombinase</fullName>
    </submittedName>
</protein>
<dbReference type="InterPro" id="IPR036162">
    <property type="entry name" value="Resolvase-like_N_sf"/>
</dbReference>
<feature type="domain" description="Resolvase/invertase-type recombinase catalytic" evidence="1">
    <location>
        <begin position="11"/>
        <end position="153"/>
    </location>
</feature>